<name>A0A6A5YX85_9PLEO</name>
<evidence type="ECO:0000256" key="2">
    <source>
        <dbReference type="SAM" id="SignalP"/>
    </source>
</evidence>
<feature type="signal peptide" evidence="2">
    <location>
        <begin position="1"/>
        <end position="21"/>
    </location>
</feature>
<protein>
    <submittedName>
        <fullName evidence="3">Uncharacterized protein</fullName>
    </submittedName>
</protein>
<dbReference type="EMBL" id="ML977333">
    <property type="protein sequence ID" value="KAF2111690.1"/>
    <property type="molecule type" value="Genomic_DNA"/>
</dbReference>
<dbReference type="InterPro" id="IPR006771">
    <property type="entry name" value="CetA-like"/>
</dbReference>
<accession>A0A6A5YX85</accession>
<evidence type="ECO:0000313" key="3">
    <source>
        <dbReference type="EMBL" id="KAF2111690.1"/>
    </source>
</evidence>
<dbReference type="OrthoDB" id="1193027at2759"/>
<feature type="chain" id="PRO_5025618514" evidence="2">
    <location>
        <begin position="22"/>
        <end position="238"/>
    </location>
</feature>
<proteinExistence type="predicted"/>
<dbReference type="AlphaFoldDB" id="A0A6A5YX85"/>
<dbReference type="PANTHER" id="PTHR36195">
    <property type="entry name" value="DOMAIN PROTEIN, PUTATIVE (AFU_ORTHOLOGUE AFUA_5G01990)-RELATED-RELATED"/>
    <property type="match status" value="1"/>
</dbReference>
<evidence type="ECO:0000256" key="1">
    <source>
        <dbReference type="SAM" id="MobiDB-lite"/>
    </source>
</evidence>
<feature type="region of interest" description="Disordered" evidence="1">
    <location>
        <begin position="192"/>
        <end position="214"/>
    </location>
</feature>
<feature type="compositionally biased region" description="Pro residues" evidence="1">
    <location>
        <begin position="201"/>
        <end position="214"/>
    </location>
</feature>
<keyword evidence="2" id="KW-0732">Signal</keyword>
<dbReference type="Proteomes" id="UP000799770">
    <property type="component" value="Unassembled WGS sequence"/>
</dbReference>
<dbReference type="Pfam" id="PF04681">
    <property type="entry name" value="Bys1"/>
    <property type="match status" value="1"/>
</dbReference>
<organism evidence="3 4">
    <name type="scientific">Lophiotrema nucula</name>
    <dbReference type="NCBI Taxonomy" id="690887"/>
    <lineage>
        <taxon>Eukaryota</taxon>
        <taxon>Fungi</taxon>
        <taxon>Dikarya</taxon>
        <taxon>Ascomycota</taxon>
        <taxon>Pezizomycotina</taxon>
        <taxon>Dothideomycetes</taxon>
        <taxon>Pleosporomycetidae</taxon>
        <taxon>Pleosporales</taxon>
        <taxon>Lophiotremataceae</taxon>
        <taxon>Lophiotrema</taxon>
    </lineage>
</organism>
<evidence type="ECO:0000313" key="4">
    <source>
        <dbReference type="Proteomes" id="UP000799770"/>
    </source>
</evidence>
<gene>
    <name evidence="3" type="ORF">BDV96DRAFT_634484</name>
</gene>
<dbReference type="PANTHER" id="PTHR36195:SF4">
    <property type="entry name" value="DOMAIN PROTEIN, PUTATIVE (AFU_ORTHOLOGUE AFUA_5G01990)-RELATED"/>
    <property type="match status" value="1"/>
</dbReference>
<reference evidence="3" key="1">
    <citation type="journal article" date="2020" name="Stud. Mycol.">
        <title>101 Dothideomycetes genomes: a test case for predicting lifestyles and emergence of pathogens.</title>
        <authorList>
            <person name="Haridas S."/>
            <person name="Albert R."/>
            <person name="Binder M."/>
            <person name="Bloem J."/>
            <person name="Labutti K."/>
            <person name="Salamov A."/>
            <person name="Andreopoulos B."/>
            <person name="Baker S."/>
            <person name="Barry K."/>
            <person name="Bills G."/>
            <person name="Bluhm B."/>
            <person name="Cannon C."/>
            <person name="Castanera R."/>
            <person name="Culley D."/>
            <person name="Daum C."/>
            <person name="Ezra D."/>
            <person name="Gonzalez J."/>
            <person name="Henrissat B."/>
            <person name="Kuo A."/>
            <person name="Liang C."/>
            <person name="Lipzen A."/>
            <person name="Lutzoni F."/>
            <person name="Magnuson J."/>
            <person name="Mondo S."/>
            <person name="Nolan M."/>
            <person name="Ohm R."/>
            <person name="Pangilinan J."/>
            <person name="Park H.-J."/>
            <person name="Ramirez L."/>
            <person name="Alfaro M."/>
            <person name="Sun H."/>
            <person name="Tritt A."/>
            <person name="Yoshinaga Y."/>
            <person name="Zwiers L.-H."/>
            <person name="Turgeon B."/>
            <person name="Goodwin S."/>
            <person name="Spatafora J."/>
            <person name="Crous P."/>
            <person name="Grigoriev I."/>
        </authorList>
    </citation>
    <scope>NUCLEOTIDE SEQUENCE</scope>
    <source>
        <strain evidence="3">CBS 627.86</strain>
    </source>
</reference>
<keyword evidence="4" id="KW-1185">Reference proteome</keyword>
<sequence>MTVLSKLLAPLAVGLLPLAQAANEVLIRNHCSYPLYFWIVRPGVHTPDDKVITVPARTDFHHGMEDTGNGNGGIALKFRDVPFYEVAPAGILQVEYKFAAPNFWYDLSRINCDISLGPSDPSYCPFIAGGVQLVSTEPAQGRCPVAWCTGTHCVSTYETHGFWNGEPTFNCPVGNDIVFDVCTNGDAPVTFGGGKGEEWKPPSPPTGPPVGPSVPVPASGQLYTYEQCFALVNGTGLH</sequence>